<dbReference type="Pfam" id="PF00535">
    <property type="entry name" value="Glycos_transf_2"/>
    <property type="match status" value="1"/>
</dbReference>
<dbReference type="AlphaFoldDB" id="M0P9Q9"/>
<keyword evidence="4" id="KW-1185">Reference proteome</keyword>
<dbReference type="SUPFAM" id="SSF53448">
    <property type="entry name" value="Nucleotide-diphospho-sugar transferases"/>
    <property type="match status" value="1"/>
</dbReference>
<dbReference type="EMBL" id="AOJH01000043">
    <property type="protein sequence ID" value="EMA65540.1"/>
    <property type="molecule type" value="Genomic_DNA"/>
</dbReference>
<dbReference type="STRING" id="1230456.C468_06148"/>
<dbReference type="InterPro" id="IPR029044">
    <property type="entry name" value="Nucleotide-diphossugar_trans"/>
</dbReference>
<dbReference type="Proteomes" id="UP000011546">
    <property type="component" value="Unassembled WGS sequence"/>
</dbReference>
<name>M0P9Q9_9EURY</name>
<accession>M0P9Q9</accession>
<evidence type="ECO:0000313" key="4">
    <source>
        <dbReference type="Proteomes" id="UP000011546"/>
    </source>
</evidence>
<evidence type="ECO:0000313" key="3">
    <source>
        <dbReference type="EMBL" id="EMA65540.1"/>
    </source>
</evidence>
<organism evidence="3 4">
    <name type="scientific">Halorubrum kocurii JCM 14978</name>
    <dbReference type="NCBI Taxonomy" id="1230456"/>
    <lineage>
        <taxon>Archaea</taxon>
        <taxon>Methanobacteriati</taxon>
        <taxon>Methanobacteriota</taxon>
        <taxon>Stenosarchaea group</taxon>
        <taxon>Halobacteria</taxon>
        <taxon>Halobacteriales</taxon>
        <taxon>Haloferacaceae</taxon>
        <taxon>Halorubrum</taxon>
    </lineage>
</organism>
<evidence type="ECO:0000259" key="2">
    <source>
        <dbReference type="Pfam" id="PF00535"/>
    </source>
</evidence>
<proteinExistence type="predicted"/>
<dbReference type="PANTHER" id="PTHR43685:SF11">
    <property type="entry name" value="GLYCOSYLTRANSFERASE TAGX-RELATED"/>
    <property type="match status" value="1"/>
</dbReference>
<dbReference type="OrthoDB" id="46222at2157"/>
<protein>
    <submittedName>
        <fullName evidence="3">Glycosyl transferase</fullName>
    </submittedName>
</protein>
<dbReference type="InterPro" id="IPR050834">
    <property type="entry name" value="Glycosyltransf_2"/>
</dbReference>
<feature type="domain" description="Glycosyltransferase 2-like" evidence="2">
    <location>
        <begin position="39"/>
        <end position="194"/>
    </location>
</feature>
<dbReference type="InterPro" id="IPR001173">
    <property type="entry name" value="Glyco_trans_2-like"/>
</dbReference>
<dbReference type="PANTHER" id="PTHR43685">
    <property type="entry name" value="GLYCOSYLTRANSFERASE"/>
    <property type="match status" value="1"/>
</dbReference>
<dbReference type="GO" id="GO:0016740">
    <property type="term" value="F:transferase activity"/>
    <property type="evidence" value="ECO:0007669"/>
    <property type="project" value="UniProtKB-KW"/>
</dbReference>
<dbReference type="RefSeq" id="WP_008847963.1">
    <property type="nucleotide sequence ID" value="NZ_AOJH01000043.1"/>
</dbReference>
<keyword evidence="3" id="KW-0808">Transferase</keyword>
<evidence type="ECO:0000256" key="1">
    <source>
        <dbReference type="SAM" id="MobiDB-lite"/>
    </source>
</evidence>
<reference evidence="3 4" key="1">
    <citation type="journal article" date="2014" name="PLoS Genet.">
        <title>Phylogenetically driven sequencing of extremely halophilic archaea reveals strategies for static and dynamic osmo-response.</title>
        <authorList>
            <person name="Becker E.A."/>
            <person name="Seitzer P.M."/>
            <person name="Tritt A."/>
            <person name="Larsen D."/>
            <person name="Krusor M."/>
            <person name="Yao A.I."/>
            <person name="Wu D."/>
            <person name="Madern D."/>
            <person name="Eisen J.A."/>
            <person name="Darling A.E."/>
            <person name="Facciotti M.T."/>
        </authorList>
    </citation>
    <scope>NUCLEOTIDE SEQUENCE [LARGE SCALE GENOMIC DNA]</scope>
    <source>
        <strain evidence="3 4">JCM 14978</strain>
    </source>
</reference>
<comment type="caution">
    <text evidence="3">The sequence shown here is derived from an EMBL/GenBank/DDBJ whole genome shotgun (WGS) entry which is preliminary data.</text>
</comment>
<gene>
    <name evidence="3" type="ORF">C468_06148</name>
</gene>
<dbReference type="PATRIC" id="fig|1230456.3.peg.1200"/>
<sequence length="346" mass="38978">MNRHHSRQTAAGEPRDPADELGDATDGSAASDGRAPTVSVIIPTYDRPEMLREAIESVLAQTYAPIELVVVDDGSPTSARPVVESFDADAVFHRFDHNRGANVARNEGIRRSSGEYVAFLDDDDRWEPQKLARQVAALEADEDLGVSYTGQRYSGDRTSVKRETPSITGDATRELFAGQYVITFSCLLVRRAAIHAAGYPDPELPILQDREWLLRLSQHTKLAAIEEPLVSRRVGGHEQISDRYEALRDVAYPRIYERHRRAASDIGLRCRLQFKASLLAWIGSFALYSGRYRDARWYLFLAYCQWPFSLRVLLRLIVALGGRSAHEAGQSIRYTLSRVRSIWTRS</sequence>
<dbReference type="Gene3D" id="3.90.550.10">
    <property type="entry name" value="Spore Coat Polysaccharide Biosynthesis Protein SpsA, Chain A"/>
    <property type="match status" value="1"/>
</dbReference>
<dbReference type="CDD" id="cd00761">
    <property type="entry name" value="Glyco_tranf_GTA_type"/>
    <property type="match status" value="1"/>
</dbReference>
<feature type="region of interest" description="Disordered" evidence="1">
    <location>
        <begin position="1"/>
        <end position="35"/>
    </location>
</feature>